<comment type="subcellular location">
    <subcellularLocation>
        <location evidence="1">Virion</location>
    </subcellularLocation>
</comment>
<gene>
    <name evidence="4" type="ORF">UFOVP416_33</name>
</gene>
<reference evidence="4" key="1">
    <citation type="submission" date="2020-04" db="EMBL/GenBank/DDBJ databases">
        <authorList>
            <person name="Chiriac C."/>
            <person name="Salcher M."/>
            <person name="Ghai R."/>
            <person name="Kavagutti S V."/>
        </authorList>
    </citation>
    <scope>NUCLEOTIDE SEQUENCE</scope>
</reference>
<dbReference type="InterPro" id="IPR030392">
    <property type="entry name" value="S74_ICA"/>
</dbReference>
<evidence type="ECO:0000256" key="2">
    <source>
        <dbReference type="ARBA" id="ARBA00022732"/>
    </source>
</evidence>
<dbReference type="Gene3D" id="1.10.10.10">
    <property type="entry name" value="Winged helix-like DNA-binding domain superfamily/Winged helix DNA-binding domain"/>
    <property type="match status" value="1"/>
</dbReference>
<feature type="domain" description="Peptidase S74" evidence="3">
    <location>
        <begin position="239"/>
        <end position="364"/>
    </location>
</feature>
<dbReference type="GO" id="GO:0098015">
    <property type="term" value="C:virus tail"/>
    <property type="evidence" value="ECO:0007669"/>
    <property type="project" value="UniProtKB-KW"/>
</dbReference>
<protein>
    <submittedName>
        <fullName evidence="4">Intramolecular chaperone auto-processing domain containing protein</fullName>
    </submittedName>
</protein>
<evidence type="ECO:0000259" key="3">
    <source>
        <dbReference type="PROSITE" id="PS51688"/>
    </source>
</evidence>
<keyword evidence="2" id="KW-1227">Viral tail protein</keyword>
<dbReference type="Pfam" id="PF13884">
    <property type="entry name" value="Peptidase_S74"/>
    <property type="match status" value="1"/>
</dbReference>
<proteinExistence type="predicted"/>
<dbReference type="InterPro" id="IPR036388">
    <property type="entry name" value="WH-like_DNA-bd_sf"/>
</dbReference>
<dbReference type="PROSITE" id="PS51688">
    <property type="entry name" value="ICA"/>
    <property type="match status" value="1"/>
</dbReference>
<sequence>MLKTISSITNAIGALNYKGTWNASANLPPLASGVGTKGDYYVVGTAGSTNLDGITNWGIGDWAAFNGSVWQRVEGGANLNGVDLSVSGTSTLSGLTASTALALNASKQVVSVTNTGTGNNVLATSPTLSGTTTIQKNGTANTYNPITVLADGTYPNSGYPAYSFTTFSGGNGYEVAFGAAGSAAGVFTPTSFGLAPILRWYTNGFGGETIAATDNAYSWGASGGRWSAIWAANGTIQTSDAREKNSVQDSALGLDFIKSLRPVSYKWNVGGNKVDSKVVVDDEGNEHVEPVVTPVPGNRTHWGFIAQEIKAAVDAAGVDFGGWVLSDSDNTESQQALRYDQFIAPLVKAVQEQQAQIDSLKAQIAELKGA</sequence>
<organism evidence="4">
    <name type="scientific">uncultured Caudovirales phage</name>
    <dbReference type="NCBI Taxonomy" id="2100421"/>
    <lineage>
        <taxon>Viruses</taxon>
        <taxon>Duplodnaviria</taxon>
        <taxon>Heunggongvirae</taxon>
        <taxon>Uroviricota</taxon>
        <taxon>Caudoviricetes</taxon>
        <taxon>Peduoviridae</taxon>
        <taxon>Maltschvirus</taxon>
        <taxon>Maltschvirus maltsch</taxon>
    </lineage>
</organism>
<accession>A0A6J5MCR3</accession>
<evidence type="ECO:0000256" key="1">
    <source>
        <dbReference type="ARBA" id="ARBA00004328"/>
    </source>
</evidence>
<name>A0A6J5MCR3_9CAUD</name>
<keyword evidence="2" id="KW-0946">Virion</keyword>
<evidence type="ECO:0000313" key="4">
    <source>
        <dbReference type="EMBL" id="CAB4141569.1"/>
    </source>
</evidence>
<dbReference type="EMBL" id="LR796392">
    <property type="protein sequence ID" value="CAB4141569.1"/>
    <property type="molecule type" value="Genomic_DNA"/>
</dbReference>